<evidence type="ECO:0000313" key="3">
    <source>
        <dbReference type="Proteomes" id="UP000007305"/>
    </source>
</evidence>
<protein>
    <recommendedName>
        <fullName evidence="1">Tify domain-containing protein</fullName>
    </recommendedName>
</protein>
<dbReference type="Pfam" id="PF06200">
    <property type="entry name" value="tify"/>
    <property type="match status" value="1"/>
</dbReference>
<dbReference type="InParanoid" id="A0A804RAF8"/>
<evidence type="ECO:0000313" key="2">
    <source>
        <dbReference type="EnsemblPlants" id="Zm00001eb401750_P001"/>
    </source>
</evidence>
<dbReference type="EnsemblPlants" id="Zm00001eb401750_T001">
    <property type="protein sequence ID" value="Zm00001eb401750_P001"/>
    <property type="gene ID" value="Zm00001eb401750"/>
</dbReference>
<keyword evidence="3" id="KW-1185">Reference proteome</keyword>
<reference evidence="2" key="3">
    <citation type="submission" date="2021-05" db="UniProtKB">
        <authorList>
            <consortium name="EnsemblPlants"/>
        </authorList>
    </citation>
    <scope>IDENTIFICATION</scope>
    <source>
        <strain evidence="2">cv. B73</strain>
    </source>
</reference>
<proteinExistence type="predicted"/>
<organism evidence="2 3">
    <name type="scientific">Zea mays</name>
    <name type="common">Maize</name>
    <dbReference type="NCBI Taxonomy" id="4577"/>
    <lineage>
        <taxon>Eukaryota</taxon>
        <taxon>Viridiplantae</taxon>
        <taxon>Streptophyta</taxon>
        <taxon>Embryophyta</taxon>
        <taxon>Tracheophyta</taxon>
        <taxon>Spermatophyta</taxon>
        <taxon>Magnoliopsida</taxon>
        <taxon>Liliopsida</taxon>
        <taxon>Poales</taxon>
        <taxon>Poaceae</taxon>
        <taxon>PACMAD clade</taxon>
        <taxon>Panicoideae</taxon>
        <taxon>Andropogonodae</taxon>
        <taxon>Andropogoneae</taxon>
        <taxon>Tripsacinae</taxon>
        <taxon>Zea</taxon>
    </lineage>
</organism>
<accession>A0A804RAF8</accession>
<dbReference type="Gramene" id="Zm00001eb401750_T001">
    <property type="protein sequence ID" value="Zm00001eb401750_P001"/>
    <property type="gene ID" value="Zm00001eb401750"/>
</dbReference>
<dbReference type="AlphaFoldDB" id="A0A804RAF8"/>
<feature type="domain" description="Tify" evidence="1">
    <location>
        <begin position="40"/>
        <end position="60"/>
    </location>
</feature>
<reference evidence="2" key="2">
    <citation type="submission" date="2019-07" db="EMBL/GenBank/DDBJ databases">
        <authorList>
            <person name="Seetharam A."/>
            <person name="Woodhouse M."/>
            <person name="Cannon E."/>
        </authorList>
    </citation>
    <scope>NUCLEOTIDE SEQUENCE [LARGE SCALE GENOMIC DNA]</scope>
    <source>
        <strain evidence="2">cv. B73</strain>
    </source>
</reference>
<evidence type="ECO:0000259" key="1">
    <source>
        <dbReference type="Pfam" id="PF06200"/>
    </source>
</evidence>
<dbReference type="Proteomes" id="UP000007305">
    <property type="component" value="Chromosome 9"/>
</dbReference>
<dbReference type="InterPro" id="IPR010399">
    <property type="entry name" value="Tify_dom"/>
</dbReference>
<reference evidence="3" key="1">
    <citation type="journal article" date="2009" name="Science">
        <title>The B73 maize genome: complexity, diversity, and dynamics.</title>
        <authorList>
            <person name="Schnable P.S."/>
            <person name="Ware D."/>
            <person name="Fulton R.S."/>
            <person name="Stein J.C."/>
            <person name="Wei F."/>
            <person name="Pasternak S."/>
            <person name="Liang C."/>
            <person name="Zhang J."/>
            <person name="Fulton L."/>
            <person name="Graves T.A."/>
            <person name="Minx P."/>
            <person name="Reily A.D."/>
            <person name="Courtney L."/>
            <person name="Kruchowski S.S."/>
            <person name="Tomlinson C."/>
            <person name="Strong C."/>
            <person name="Delehaunty K."/>
            <person name="Fronick C."/>
            <person name="Courtney B."/>
            <person name="Rock S.M."/>
            <person name="Belter E."/>
            <person name="Du F."/>
            <person name="Kim K."/>
            <person name="Abbott R.M."/>
            <person name="Cotton M."/>
            <person name="Levy A."/>
            <person name="Marchetto P."/>
            <person name="Ochoa K."/>
            <person name="Jackson S.M."/>
            <person name="Gillam B."/>
            <person name="Chen W."/>
            <person name="Yan L."/>
            <person name="Higginbotham J."/>
            <person name="Cardenas M."/>
            <person name="Waligorski J."/>
            <person name="Applebaum E."/>
            <person name="Phelps L."/>
            <person name="Falcone J."/>
            <person name="Kanchi K."/>
            <person name="Thane T."/>
            <person name="Scimone A."/>
            <person name="Thane N."/>
            <person name="Henke J."/>
            <person name="Wang T."/>
            <person name="Ruppert J."/>
            <person name="Shah N."/>
            <person name="Rotter K."/>
            <person name="Hodges J."/>
            <person name="Ingenthron E."/>
            <person name="Cordes M."/>
            <person name="Kohlberg S."/>
            <person name="Sgro J."/>
            <person name="Delgado B."/>
            <person name="Mead K."/>
            <person name="Chinwalla A."/>
            <person name="Leonard S."/>
            <person name="Crouse K."/>
            <person name="Collura K."/>
            <person name="Kudrna D."/>
            <person name="Currie J."/>
            <person name="He R."/>
            <person name="Angelova A."/>
            <person name="Rajasekar S."/>
            <person name="Mueller T."/>
            <person name="Lomeli R."/>
            <person name="Scara G."/>
            <person name="Ko A."/>
            <person name="Delaney K."/>
            <person name="Wissotski M."/>
            <person name="Lopez G."/>
            <person name="Campos D."/>
            <person name="Braidotti M."/>
            <person name="Ashley E."/>
            <person name="Golser W."/>
            <person name="Kim H."/>
            <person name="Lee S."/>
            <person name="Lin J."/>
            <person name="Dujmic Z."/>
            <person name="Kim W."/>
            <person name="Talag J."/>
            <person name="Zuccolo A."/>
            <person name="Fan C."/>
            <person name="Sebastian A."/>
            <person name="Kramer M."/>
            <person name="Spiegel L."/>
            <person name="Nascimento L."/>
            <person name="Zutavern T."/>
            <person name="Miller B."/>
            <person name="Ambroise C."/>
            <person name="Muller S."/>
            <person name="Spooner W."/>
            <person name="Narechania A."/>
            <person name="Ren L."/>
            <person name="Wei S."/>
            <person name="Kumari S."/>
            <person name="Faga B."/>
            <person name="Levy M.J."/>
            <person name="McMahan L."/>
            <person name="Van Buren P."/>
            <person name="Vaughn M.W."/>
            <person name="Ying K."/>
            <person name="Yeh C.-T."/>
            <person name="Emrich S.J."/>
            <person name="Jia Y."/>
            <person name="Kalyanaraman A."/>
            <person name="Hsia A.-P."/>
            <person name="Barbazuk W.B."/>
            <person name="Baucom R.S."/>
            <person name="Brutnell T.P."/>
            <person name="Carpita N.C."/>
            <person name="Chaparro C."/>
            <person name="Chia J.-M."/>
            <person name="Deragon J.-M."/>
            <person name="Estill J.C."/>
            <person name="Fu Y."/>
            <person name="Jeddeloh J.A."/>
            <person name="Han Y."/>
            <person name="Lee H."/>
            <person name="Li P."/>
            <person name="Lisch D.R."/>
            <person name="Liu S."/>
            <person name="Liu Z."/>
            <person name="Nagel D.H."/>
            <person name="McCann M.C."/>
            <person name="SanMiguel P."/>
            <person name="Myers A.M."/>
            <person name="Nettleton D."/>
            <person name="Nguyen J."/>
            <person name="Penning B.W."/>
            <person name="Ponnala L."/>
            <person name="Schneider K.L."/>
            <person name="Schwartz D.C."/>
            <person name="Sharma A."/>
            <person name="Soderlund C."/>
            <person name="Springer N.M."/>
            <person name="Sun Q."/>
            <person name="Wang H."/>
            <person name="Waterman M."/>
            <person name="Westerman R."/>
            <person name="Wolfgruber T.K."/>
            <person name="Yang L."/>
            <person name="Yu Y."/>
            <person name="Zhang L."/>
            <person name="Zhou S."/>
            <person name="Zhu Q."/>
            <person name="Bennetzen J.L."/>
            <person name="Dawe R.K."/>
            <person name="Jiang J."/>
            <person name="Jiang N."/>
            <person name="Presting G.G."/>
            <person name="Wessler S.R."/>
            <person name="Aluru S."/>
            <person name="Martienssen R.A."/>
            <person name="Clifton S.W."/>
            <person name="McCombie W.R."/>
            <person name="Wing R.A."/>
            <person name="Wilson R.K."/>
        </authorList>
    </citation>
    <scope>NUCLEOTIDE SEQUENCE [LARGE SCALE GENOMIC DNA]</scope>
    <source>
        <strain evidence="3">cv. B73</strain>
    </source>
</reference>
<name>A0A804RAF8_MAIZE</name>
<sequence>MGLMPAAAAAAEATEERSTVLEFFPQQAGTLKDEQQNKAGGKVVVMDNFPADKADELMQLTGSGNAALAAAQSALGQPSLKGRNELDARVCLRCPPSEFTGTIDI</sequence>